<sequence>MEMIEKARAVREAVLAIEDGVEWTKGVIDGVEHSCWRIPGDGWHATITNLWDFHVATCQATGRPPNERDNVIHHELLEVYCGDDELVMSMINEIGGDYEQLYDFCNDGWEQLILSKSEGNDRDDYKASGSPQFNNFEAQANIVYTS</sequence>
<evidence type="ECO:0000313" key="1">
    <source>
        <dbReference type="EMBL" id="WCT72630.1"/>
    </source>
</evidence>
<accession>A0ABY7TI54</accession>
<reference evidence="1 2" key="1">
    <citation type="submission" date="2023-02" db="EMBL/GenBank/DDBJ databases">
        <title>Genome sequence of Sphingomonas naphthae.</title>
        <authorList>
            <person name="Kim S."/>
            <person name="Heo J."/>
            <person name="Kwon S.-W."/>
        </authorList>
    </citation>
    <scope>NUCLEOTIDE SEQUENCE [LARGE SCALE GENOMIC DNA]</scope>
    <source>
        <strain evidence="1 2">KACC 18716</strain>
    </source>
</reference>
<dbReference type="RefSeq" id="WP_273686600.1">
    <property type="nucleotide sequence ID" value="NZ_CP117411.1"/>
</dbReference>
<evidence type="ECO:0000313" key="2">
    <source>
        <dbReference type="Proteomes" id="UP001220395"/>
    </source>
</evidence>
<dbReference type="EMBL" id="CP117411">
    <property type="protein sequence ID" value="WCT72630.1"/>
    <property type="molecule type" value="Genomic_DNA"/>
</dbReference>
<keyword evidence="2" id="KW-1185">Reference proteome</keyword>
<dbReference type="Proteomes" id="UP001220395">
    <property type="component" value="Chromosome"/>
</dbReference>
<name>A0ABY7TI54_9SPHN</name>
<organism evidence="1 2">
    <name type="scientific">Sphingomonas naphthae</name>
    <dbReference type="NCBI Taxonomy" id="1813468"/>
    <lineage>
        <taxon>Bacteria</taxon>
        <taxon>Pseudomonadati</taxon>
        <taxon>Pseudomonadota</taxon>
        <taxon>Alphaproteobacteria</taxon>
        <taxon>Sphingomonadales</taxon>
        <taxon>Sphingomonadaceae</taxon>
        <taxon>Sphingomonas</taxon>
    </lineage>
</organism>
<gene>
    <name evidence="1" type="ORF">PQ455_13435</name>
</gene>
<protein>
    <submittedName>
        <fullName evidence="1">Uncharacterized protein</fullName>
    </submittedName>
</protein>
<proteinExistence type="predicted"/>